<dbReference type="InterPro" id="IPR041273">
    <property type="entry name" value="NAT_N"/>
</dbReference>
<dbReference type="AlphaFoldDB" id="U4TP06"/>
<protein>
    <recommendedName>
        <fullName evidence="5">GNAT-like C-terminal domain-containing protein</fullName>
    </recommendedName>
</protein>
<dbReference type="Pfam" id="PF18164">
    <property type="entry name" value="GNAT_C"/>
    <property type="match status" value="1"/>
</dbReference>
<evidence type="ECO:0000259" key="2">
    <source>
        <dbReference type="Pfam" id="PF18164"/>
    </source>
</evidence>
<reference evidence="4" key="1">
    <citation type="journal article" date="2013" name="Genome Announc.">
        <title>Whole-Genome Sequencing of Lactobacillus shenzhenensis Strain LY-73T.</title>
        <authorList>
            <person name="Lin Z."/>
            <person name="Liu Z."/>
            <person name="Yang R."/>
            <person name="Zou Y."/>
            <person name="Wan D."/>
            <person name="Chen J."/>
            <person name="Guo M."/>
            <person name="Zhao J."/>
            <person name="Fang C."/>
            <person name="Yang R."/>
            <person name="Liu F."/>
        </authorList>
    </citation>
    <scope>NUCLEOTIDE SEQUENCE [LARGE SCALE GENOMIC DNA]</scope>
    <source>
        <strain evidence="4">LY-73</strain>
    </source>
</reference>
<dbReference type="InterPro" id="IPR041644">
    <property type="entry name" value="GNAT_C"/>
</dbReference>
<dbReference type="eggNOG" id="ENOG5030QZQ">
    <property type="taxonomic scope" value="Bacteria"/>
</dbReference>
<dbReference type="Proteomes" id="UP000030647">
    <property type="component" value="Unassembled WGS sequence"/>
</dbReference>
<accession>U4TP06</accession>
<feature type="domain" description="N-acyltransferase N-terminal" evidence="1">
    <location>
        <begin position="29"/>
        <end position="105"/>
    </location>
</feature>
<evidence type="ECO:0008006" key="5">
    <source>
        <dbReference type="Google" id="ProtNLM"/>
    </source>
</evidence>
<dbReference type="Pfam" id="PF18082">
    <property type="entry name" value="NAT_N"/>
    <property type="match status" value="1"/>
</dbReference>
<sequence>MLTLVNMPPQAQEQIRNQKISFSQWQHCLTNSPKQFIAQLLADPALALTVLSRLAAEDDAYFPAHGLSQQVYIDSYRDLTIWAEDHHAKTGVWGITEVPWLTLTLQHKLFRLGRLQFEPLPSSPDPRLPQAAENWLNVHIPADGPLLAADCDASFQRAQAYFHQRWFCCHSWLLAPALQQLLPATSHIIQFQERFSNVAFFPDDRQAEERIFGGLRDDPGQYPTHTELQRTARRYLLSGQKIGTALGFFHLPA</sequence>
<gene>
    <name evidence="3" type="ORF">L248_2855</name>
</gene>
<dbReference type="EMBL" id="KI271588">
    <property type="protein sequence ID" value="ERL65180.1"/>
    <property type="molecule type" value="Genomic_DNA"/>
</dbReference>
<dbReference type="HOGENOM" id="CLU_076321_1_0_9"/>
<evidence type="ECO:0000313" key="3">
    <source>
        <dbReference type="EMBL" id="ERL65180.1"/>
    </source>
</evidence>
<organism evidence="3 4">
    <name type="scientific">Schleiferilactobacillus shenzhenensis LY-73</name>
    <dbReference type="NCBI Taxonomy" id="1231336"/>
    <lineage>
        <taxon>Bacteria</taxon>
        <taxon>Bacillati</taxon>
        <taxon>Bacillota</taxon>
        <taxon>Bacilli</taxon>
        <taxon>Lactobacillales</taxon>
        <taxon>Lactobacillaceae</taxon>
        <taxon>Schleiferilactobacillus</taxon>
    </lineage>
</organism>
<dbReference type="Gene3D" id="3.40.630.120">
    <property type="match status" value="1"/>
</dbReference>
<name>U4TP06_9LACO</name>
<dbReference type="STRING" id="1231336.L248_2855"/>
<proteinExistence type="predicted"/>
<evidence type="ECO:0000259" key="1">
    <source>
        <dbReference type="Pfam" id="PF18082"/>
    </source>
</evidence>
<evidence type="ECO:0000313" key="4">
    <source>
        <dbReference type="Proteomes" id="UP000030647"/>
    </source>
</evidence>
<feature type="domain" description="GNAT-like C-terminal" evidence="2">
    <location>
        <begin position="109"/>
        <end position="249"/>
    </location>
</feature>
<keyword evidence="4" id="KW-1185">Reference proteome</keyword>